<dbReference type="PANTHER" id="PTHR36223">
    <property type="entry name" value="BETA-LACTAMASE-TYPE TRANSPEPTIDASE FOLD DOMAIN CONTAINING PROTEIN"/>
    <property type="match status" value="1"/>
</dbReference>
<sequence length="298" mass="33403">MASTIEPSRFPPKHLRSGDTLFNLHIVARLRANTSKHHKITVPKHNMAVLDIGLQVQIRVDGQPLKEYRPEVDEESSSEKKCIQYVECLTDKEFEINMSVLELYKWDSPALKCRIYLDGAYVASSTLLPQRKITTCGGFTEDGFVKTFVFSKINTAPNPAGKKDLVRNGSSGNDSLIPSVVHEKAMKGEVKSHGVTQPFAKWSCTESLQQLLVIPRTPEPEDVSEVPDIKPVDLQGLSADERKDVEEHIRRLKTSNDRAALPALRVKHERGEEENQGGLNKRAKASQREIEVVDLIDD</sequence>
<protein>
    <recommendedName>
        <fullName evidence="2">DUF7918 domain-containing protein</fullName>
    </recommendedName>
</protein>
<dbReference type="HOGENOM" id="CLU_070614_0_1_1"/>
<organism evidence="3 4">
    <name type="scientific">Glarea lozoyensis (strain ATCC 74030 / MF5533)</name>
    <dbReference type="NCBI Taxonomy" id="1104152"/>
    <lineage>
        <taxon>Eukaryota</taxon>
        <taxon>Fungi</taxon>
        <taxon>Dikarya</taxon>
        <taxon>Ascomycota</taxon>
        <taxon>Pezizomycotina</taxon>
        <taxon>Leotiomycetes</taxon>
        <taxon>Helotiales</taxon>
        <taxon>Helotiaceae</taxon>
        <taxon>Glarea</taxon>
    </lineage>
</organism>
<feature type="domain" description="DUF7918" evidence="2">
    <location>
        <begin position="53"/>
        <end position="155"/>
    </location>
</feature>
<keyword evidence="4" id="KW-1185">Reference proteome</keyword>
<accession>H0EXY7</accession>
<name>H0EXY7_GLAL7</name>
<evidence type="ECO:0000259" key="2">
    <source>
        <dbReference type="Pfam" id="PF25534"/>
    </source>
</evidence>
<dbReference type="OrthoDB" id="3364132at2759"/>
<dbReference type="Proteomes" id="UP000005446">
    <property type="component" value="Unassembled WGS sequence"/>
</dbReference>
<evidence type="ECO:0000313" key="3">
    <source>
        <dbReference type="EMBL" id="EHK96630.1"/>
    </source>
</evidence>
<evidence type="ECO:0000256" key="1">
    <source>
        <dbReference type="SAM" id="MobiDB-lite"/>
    </source>
</evidence>
<evidence type="ECO:0000313" key="4">
    <source>
        <dbReference type="Proteomes" id="UP000005446"/>
    </source>
</evidence>
<proteinExistence type="predicted"/>
<reference evidence="3 4" key="1">
    <citation type="journal article" date="2012" name="Eukaryot. Cell">
        <title>Genome sequence of the fungus Glarea lozoyensis: the first genome sequence of a species from the Helotiaceae family.</title>
        <authorList>
            <person name="Youssar L."/>
            <person name="Gruening B.A."/>
            <person name="Erxleben A."/>
            <person name="Guenther S."/>
            <person name="Huettel W."/>
        </authorList>
    </citation>
    <scope>NUCLEOTIDE SEQUENCE [LARGE SCALE GENOMIC DNA]</scope>
    <source>
        <strain evidence="4">ATCC 74030 / MF5533</strain>
    </source>
</reference>
<dbReference type="InParanoid" id="H0EXY7"/>
<dbReference type="AlphaFoldDB" id="H0EXY7"/>
<dbReference type="EMBL" id="AGUE01000231">
    <property type="protein sequence ID" value="EHK96630.1"/>
    <property type="molecule type" value="Genomic_DNA"/>
</dbReference>
<dbReference type="InterPro" id="IPR057678">
    <property type="entry name" value="DUF7918"/>
</dbReference>
<dbReference type="PANTHER" id="PTHR36223:SF1">
    <property type="entry name" value="TRANSCRIPTION ELONGATION FACTOR EAF N-TERMINAL DOMAIN-CONTAINING PROTEIN"/>
    <property type="match status" value="1"/>
</dbReference>
<gene>
    <name evidence="3" type="ORF">M7I_7681</name>
</gene>
<feature type="region of interest" description="Disordered" evidence="1">
    <location>
        <begin position="267"/>
        <end position="286"/>
    </location>
</feature>
<comment type="caution">
    <text evidence="3">The sequence shown here is derived from an EMBL/GenBank/DDBJ whole genome shotgun (WGS) entry which is preliminary data.</text>
</comment>
<dbReference type="Pfam" id="PF25534">
    <property type="entry name" value="DUF7918"/>
    <property type="match status" value="1"/>
</dbReference>